<reference evidence="1 2" key="1">
    <citation type="submission" date="2015-12" db="EMBL/GenBank/DDBJ databases">
        <title>The genome of Folsomia candida.</title>
        <authorList>
            <person name="Faddeeva A."/>
            <person name="Derks M.F."/>
            <person name="Anvar Y."/>
            <person name="Smit S."/>
            <person name="Van Straalen N."/>
            <person name="Roelofs D."/>
        </authorList>
    </citation>
    <scope>NUCLEOTIDE SEQUENCE [LARGE SCALE GENOMIC DNA]</scope>
    <source>
        <strain evidence="1 2">VU population</strain>
        <tissue evidence="1">Whole body</tissue>
    </source>
</reference>
<protein>
    <recommendedName>
        <fullName evidence="3">Death domain-containing protein</fullName>
    </recommendedName>
</protein>
<dbReference type="InterPro" id="IPR011990">
    <property type="entry name" value="TPR-like_helical_dom_sf"/>
</dbReference>
<evidence type="ECO:0008006" key="3">
    <source>
        <dbReference type="Google" id="ProtNLM"/>
    </source>
</evidence>
<name>A0A226D2X6_FOLCA</name>
<accession>A0A226D2X6</accession>
<dbReference type="Gene3D" id="1.25.40.10">
    <property type="entry name" value="Tetratricopeptide repeat domain"/>
    <property type="match status" value="1"/>
</dbReference>
<dbReference type="Proteomes" id="UP000198287">
    <property type="component" value="Unassembled WGS sequence"/>
</dbReference>
<gene>
    <name evidence="1" type="ORF">Fcan01_26211</name>
</gene>
<proteinExistence type="predicted"/>
<dbReference type="InterPro" id="IPR027417">
    <property type="entry name" value="P-loop_NTPase"/>
</dbReference>
<dbReference type="OrthoDB" id="5985681at2759"/>
<sequence length="707" mass="80507">MSTNFPTREVTKILIYEVSLIEQREWFAELLGINPARRKQLGNNFNTGNISGEQYFFDLLSAWVQRLGRDANITKFCGILEGAEFKHAAEMVKTMADALRRVDDLSRHAARVPHLSKPFVGRTQKKKELISNKTVTNGCIIYGPDGIGKTQFVLKTFEEEGISCHFLNGESITNLRASLEMYARELNCNIKKGGREKSLTRLFKSVCDRKNGTKLVTVIDGLNGNDDELTEVINNFSQHCPRVNHFFVITTRNTNLHFNNESTRFWSYLELPVFTNEEADQFVKTILADENAHDIRELNEELGNYPNLINQAVWKIEHTKYTKRGLYSIRNFLTYYLKIKKTLEEINVPISTIMQVVIYQLFNFENPDKGLAAPILELLAFVKADGIRLTDLKTISHYWQGIDVSRVEESIGWLNKYSCISDYTDSGSSDRIISINPSLQDVVKLCLRKLYPEENMEALRLKHFFDKLPLNFIETSQPSRLAQLAGIWQIFSKAYLTTYHIPHEMAKHIHDRYEKLGLFSSAESFIFDQLDKFIDILGNDDLGTLAIRKICGIAKRNVAKFPVAETLFREVLDQERRQLVENVPETLDIEHWIVSMLWRQKKREQAETEIKDLIERCKAAEMQSSRLLLLCAVVLVVVVAVTEGQVGSTGCSRRWAPAEWCWRYCSGSSGSWCYTGKQGPCETASCTGGSCSGISCQGTAAECVGHC</sequence>
<dbReference type="AlphaFoldDB" id="A0A226D2X6"/>
<comment type="caution">
    <text evidence="1">The sequence shown here is derived from an EMBL/GenBank/DDBJ whole genome shotgun (WGS) entry which is preliminary data.</text>
</comment>
<dbReference type="Gene3D" id="3.40.50.300">
    <property type="entry name" value="P-loop containing nucleotide triphosphate hydrolases"/>
    <property type="match status" value="1"/>
</dbReference>
<dbReference type="EMBL" id="LNIX01000041">
    <property type="protein sequence ID" value="OXA39077.1"/>
    <property type="molecule type" value="Genomic_DNA"/>
</dbReference>
<keyword evidence="2" id="KW-1185">Reference proteome</keyword>
<evidence type="ECO:0000313" key="2">
    <source>
        <dbReference type="Proteomes" id="UP000198287"/>
    </source>
</evidence>
<organism evidence="1 2">
    <name type="scientific">Folsomia candida</name>
    <name type="common">Springtail</name>
    <dbReference type="NCBI Taxonomy" id="158441"/>
    <lineage>
        <taxon>Eukaryota</taxon>
        <taxon>Metazoa</taxon>
        <taxon>Ecdysozoa</taxon>
        <taxon>Arthropoda</taxon>
        <taxon>Hexapoda</taxon>
        <taxon>Collembola</taxon>
        <taxon>Entomobryomorpha</taxon>
        <taxon>Isotomoidea</taxon>
        <taxon>Isotomidae</taxon>
        <taxon>Proisotominae</taxon>
        <taxon>Folsomia</taxon>
    </lineage>
</organism>
<dbReference type="SUPFAM" id="SSF52540">
    <property type="entry name" value="P-loop containing nucleoside triphosphate hydrolases"/>
    <property type="match status" value="1"/>
</dbReference>
<evidence type="ECO:0000313" key="1">
    <source>
        <dbReference type="EMBL" id="OXA39077.1"/>
    </source>
</evidence>